<evidence type="ECO:0000313" key="6">
    <source>
        <dbReference type="Proteomes" id="UP001234495"/>
    </source>
</evidence>
<name>A0ABT9ZF12_9BACI</name>
<dbReference type="InterPro" id="IPR000641">
    <property type="entry name" value="CbxX/CfxQ"/>
</dbReference>
<dbReference type="SUPFAM" id="SSF52540">
    <property type="entry name" value="P-loop containing nucleoside triphosphate hydrolases"/>
    <property type="match status" value="1"/>
</dbReference>
<evidence type="ECO:0000259" key="4">
    <source>
        <dbReference type="SMART" id="SM00382"/>
    </source>
</evidence>
<protein>
    <submittedName>
        <fullName evidence="5">Stage V sporulation protein K</fullName>
    </submittedName>
</protein>
<dbReference type="InterPro" id="IPR003593">
    <property type="entry name" value="AAA+_ATPase"/>
</dbReference>
<dbReference type="RefSeq" id="WP_307339682.1">
    <property type="nucleotide sequence ID" value="NZ_JAUSUD010000006.1"/>
</dbReference>
<gene>
    <name evidence="5" type="ORF">J2S19_001678</name>
</gene>
<dbReference type="InterPro" id="IPR050773">
    <property type="entry name" value="CbxX/CfxQ_RuBisCO_ESX"/>
</dbReference>
<dbReference type="Proteomes" id="UP001234495">
    <property type="component" value="Unassembled WGS sequence"/>
</dbReference>
<keyword evidence="6" id="KW-1185">Reference proteome</keyword>
<dbReference type="SMART" id="SM00382">
    <property type="entry name" value="AAA"/>
    <property type="match status" value="1"/>
</dbReference>
<dbReference type="PANTHER" id="PTHR43392:SF2">
    <property type="entry name" value="AAA-TYPE ATPASE FAMILY PROTEIN _ ANKYRIN REPEAT FAMILY PROTEIN"/>
    <property type="match status" value="1"/>
</dbReference>
<keyword evidence="2" id="KW-0547">Nucleotide-binding</keyword>
<feature type="domain" description="AAA+ ATPase" evidence="4">
    <location>
        <begin position="92"/>
        <end position="230"/>
    </location>
</feature>
<dbReference type="NCBIfam" id="TIGR02881">
    <property type="entry name" value="spore_V_K"/>
    <property type="match status" value="1"/>
</dbReference>
<keyword evidence="3" id="KW-0067">ATP-binding</keyword>
<sequence length="329" mass="37669">MDRDRAVTYKTNGQINIILNNQVKDIEEKRSTSSYDIKIPKVESKHSILKEIEDEMSSLVGMSEMKKMIKEIYAWIFINKKREEQGLKAGKQALHMMFKGNPGTGKTTVARLVGKLFLQMNVLSKGHLIEAERADLVGEYIGHTAQKTRDLVKKALGGILFIDEAYSLARGGEKDFGKEAIDTLVKHMEDKQHDFVLILAGYPKEMDNFLSLNPGLLSRFPLVVDFPDYSIDDLMEISQRMISEREYRFSEEAKLKLKDHLMYIKSNVPPSKFSNGRYVRNIIEKSIRSQAMRLLLHDKYTRDDLLTIKGQDLVIAEHQLKNNEIGSSL</sequence>
<proteinExistence type="inferred from homology"/>
<evidence type="ECO:0000313" key="5">
    <source>
        <dbReference type="EMBL" id="MDQ0230422.1"/>
    </source>
</evidence>
<organism evidence="5 6">
    <name type="scientific">Metabacillus malikii</name>
    <dbReference type="NCBI Taxonomy" id="1504265"/>
    <lineage>
        <taxon>Bacteria</taxon>
        <taxon>Bacillati</taxon>
        <taxon>Bacillota</taxon>
        <taxon>Bacilli</taxon>
        <taxon>Bacillales</taxon>
        <taxon>Bacillaceae</taxon>
        <taxon>Metabacillus</taxon>
    </lineage>
</organism>
<dbReference type="InterPro" id="IPR041627">
    <property type="entry name" value="AAA_lid_6"/>
</dbReference>
<dbReference type="Gene3D" id="3.40.50.300">
    <property type="entry name" value="P-loop containing nucleotide triphosphate hydrolases"/>
    <property type="match status" value="1"/>
</dbReference>
<dbReference type="Pfam" id="PF00004">
    <property type="entry name" value="AAA"/>
    <property type="match status" value="1"/>
</dbReference>
<accession>A0ABT9ZF12</accession>
<dbReference type="PRINTS" id="PR00819">
    <property type="entry name" value="CBXCFQXSUPER"/>
</dbReference>
<dbReference type="PANTHER" id="PTHR43392">
    <property type="entry name" value="AAA-TYPE ATPASE FAMILY PROTEIN / ANKYRIN REPEAT FAMILY PROTEIN"/>
    <property type="match status" value="1"/>
</dbReference>
<dbReference type="EMBL" id="JAUSUD010000006">
    <property type="protein sequence ID" value="MDQ0230422.1"/>
    <property type="molecule type" value="Genomic_DNA"/>
</dbReference>
<evidence type="ECO:0000256" key="1">
    <source>
        <dbReference type="ARBA" id="ARBA00010378"/>
    </source>
</evidence>
<comment type="similarity">
    <text evidence="1">Belongs to the CbxX/CfxQ family.</text>
</comment>
<dbReference type="Pfam" id="PF17866">
    <property type="entry name" value="AAA_lid_6"/>
    <property type="match status" value="1"/>
</dbReference>
<evidence type="ECO:0000256" key="2">
    <source>
        <dbReference type="ARBA" id="ARBA00022741"/>
    </source>
</evidence>
<dbReference type="CDD" id="cd00009">
    <property type="entry name" value="AAA"/>
    <property type="match status" value="1"/>
</dbReference>
<dbReference type="InterPro" id="IPR014232">
    <property type="entry name" value="Spore_V_K"/>
</dbReference>
<evidence type="ECO:0000256" key="3">
    <source>
        <dbReference type="ARBA" id="ARBA00022840"/>
    </source>
</evidence>
<comment type="caution">
    <text evidence="5">The sequence shown here is derived from an EMBL/GenBank/DDBJ whole genome shotgun (WGS) entry which is preliminary data.</text>
</comment>
<reference evidence="5 6" key="1">
    <citation type="submission" date="2023-07" db="EMBL/GenBank/DDBJ databases">
        <title>Genomic Encyclopedia of Type Strains, Phase IV (KMG-IV): sequencing the most valuable type-strain genomes for metagenomic binning, comparative biology and taxonomic classification.</title>
        <authorList>
            <person name="Goeker M."/>
        </authorList>
    </citation>
    <scope>NUCLEOTIDE SEQUENCE [LARGE SCALE GENOMIC DNA]</scope>
    <source>
        <strain evidence="5 6">DSM 29005</strain>
    </source>
</reference>
<dbReference type="InterPro" id="IPR027417">
    <property type="entry name" value="P-loop_NTPase"/>
</dbReference>
<dbReference type="Gene3D" id="1.10.8.60">
    <property type="match status" value="1"/>
</dbReference>
<dbReference type="InterPro" id="IPR003959">
    <property type="entry name" value="ATPase_AAA_core"/>
</dbReference>